<accession>A0A5E8BBL7</accession>
<keyword evidence="9" id="KW-1185">Reference proteome</keyword>
<evidence type="ECO:0000313" key="8">
    <source>
        <dbReference type="EMBL" id="VVT46776.1"/>
    </source>
</evidence>
<comment type="catalytic activity">
    <reaction evidence="5 6">
        <text>D-glucose 6-phosphate + UDP-alpha-D-glucose = alpha,alpha-trehalose 6-phosphate + UDP + H(+)</text>
        <dbReference type="Rhea" id="RHEA:18889"/>
        <dbReference type="ChEBI" id="CHEBI:15378"/>
        <dbReference type="ChEBI" id="CHEBI:58223"/>
        <dbReference type="ChEBI" id="CHEBI:58429"/>
        <dbReference type="ChEBI" id="CHEBI:58885"/>
        <dbReference type="ChEBI" id="CHEBI:61548"/>
        <dbReference type="EC" id="2.4.1.15"/>
    </reaction>
</comment>
<dbReference type="GO" id="GO:0034605">
    <property type="term" value="P:cellular response to heat"/>
    <property type="evidence" value="ECO:0007669"/>
    <property type="project" value="TreeGrafter"/>
</dbReference>
<dbReference type="GO" id="GO:0004805">
    <property type="term" value="F:trehalose-phosphatase activity"/>
    <property type="evidence" value="ECO:0007669"/>
    <property type="project" value="TreeGrafter"/>
</dbReference>
<evidence type="ECO:0000256" key="5">
    <source>
        <dbReference type="ARBA" id="ARBA00048039"/>
    </source>
</evidence>
<dbReference type="GO" id="GO:0005992">
    <property type="term" value="P:trehalose biosynthetic process"/>
    <property type="evidence" value="ECO:0007669"/>
    <property type="project" value="InterPro"/>
</dbReference>
<dbReference type="InterPro" id="IPR012766">
    <property type="entry name" value="Trehalose_OtsA"/>
</dbReference>
<dbReference type="CDD" id="cd03788">
    <property type="entry name" value="GT20_TPS"/>
    <property type="match status" value="1"/>
</dbReference>
<dbReference type="GeneID" id="43580204"/>
<evidence type="ECO:0000256" key="1">
    <source>
        <dbReference type="ARBA" id="ARBA00008799"/>
    </source>
</evidence>
<protein>
    <recommendedName>
        <fullName evidence="6">Trehalose-6-phosphate synthase</fullName>
        <ecNumber evidence="6">2.4.1.15</ecNumber>
    </recommendedName>
    <alternativeName>
        <fullName evidence="6">UDP-glucose-glucosephosphate glucosyltransferase</fullName>
    </alternativeName>
</protein>
<sequence length="525" mass="59137">MSPIPSRPATINHYNRPIFSPGGTPSSSSSSSSLLASSSQTKSSTPSSSGNSSNVLVISNRLPVTIQKNLDGTYEYAMSSGGLVSALSGLKKTKNFKWFGWPGGEFTEEQKPRVRDDLMKRFSCIPVFLSNETADLHYNGFSNSILWPLFHYQPGEMNFDEQAWDAYTVANRQFAQTIVEKIEDGDLVWVHDYHLMLLPAMLLEELDNLARIRGEPVKRIKLGFFLHTPFPSSEIYRILPVRREVLLGVLSCDLIGFHTYDYVRHFLSAVTRILGLQTLPNAIVYRGRYVTVSAFPIGIDTEKFLDGLKQPPVVKRIAELRQKFGDTRLIVGVDRLDYIKGVPQKLLAFEVFLNNHREWVGKVVLCQVAVPSRQDVEEYQSLRAHVNELVGRINGKFGTVEFTPIHFLHKSVDFNELVALYAISDVCLVTSTRDGMNLVSFEYIACQQDHFGSLILSEFTGAAQNLTGALIVNPWNIDETSRSIFEALTLSEDRKKGNFEKLFAYISKYTSGFWGESFVKELQKS</sequence>
<evidence type="ECO:0000256" key="6">
    <source>
        <dbReference type="RuleBase" id="RU362045"/>
    </source>
</evidence>
<name>A0A5E8BBL7_9ASCO</name>
<evidence type="ECO:0000256" key="2">
    <source>
        <dbReference type="ARBA" id="ARBA00022676"/>
    </source>
</evidence>
<dbReference type="GO" id="GO:0003825">
    <property type="term" value="F:alpha,alpha-trehalose-phosphate synthase (UDP-forming) activity"/>
    <property type="evidence" value="ECO:0007669"/>
    <property type="project" value="UniProtKB-EC"/>
</dbReference>
<dbReference type="GO" id="GO:0005946">
    <property type="term" value="C:alpha,alpha-trehalose-phosphate synthase complex (UDP-forming)"/>
    <property type="evidence" value="ECO:0007669"/>
    <property type="project" value="TreeGrafter"/>
</dbReference>
<comment type="similarity">
    <text evidence="1 6">Belongs to the glycosyltransferase 20 family.</text>
</comment>
<dbReference type="InterPro" id="IPR001830">
    <property type="entry name" value="Glyco_trans_20"/>
</dbReference>
<comment type="pathway">
    <text evidence="4">Carbohydrate biosynthesis.</text>
</comment>
<dbReference type="Proteomes" id="UP000398389">
    <property type="component" value="Unassembled WGS sequence"/>
</dbReference>
<proteinExistence type="inferred from homology"/>
<dbReference type="NCBIfam" id="TIGR02400">
    <property type="entry name" value="trehalose_OtsA"/>
    <property type="match status" value="1"/>
</dbReference>
<dbReference type="Gene3D" id="3.40.50.2000">
    <property type="entry name" value="Glycogen Phosphorylase B"/>
    <property type="match status" value="2"/>
</dbReference>
<dbReference type="FunFam" id="3.40.50.2000:FF:000007">
    <property type="entry name" value="Trehalose-6-phosphate synthase"/>
    <property type="match status" value="1"/>
</dbReference>
<evidence type="ECO:0000256" key="4">
    <source>
        <dbReference type="ARBA" id="ARBA00024331"/>
    </source>
</evidence>
<dbReference type="GO" id="GO:0005829">
    <property type="term" value="C:cytosol"/>
    <property type="evidence" value="ECO:0007669"/>
    <property type="project" value="TreeGrafter"/>
</dbReference>
<feature type="compositionally biased region" description="Low complexity" evidence="7">
    <location>
        <begin position="20"/>
        <end position="53"/>
    </location>
</feature>
<dbReference type="OrthoDB" id="755951at2759"/>
<evidence type="ECO:0000256" key="7">
    <source>
        <dbReference type="SAM" id="MobiDB-lite"/>
    </source>
</evidence>
<evidence type="ECO:0000313" key="9">
    <source>
        <dbReference type="Proteomes" id="UP000398389"/>
    </source>
</evidence>
<organism evidence="8 9">
    <name type="scientific">Magnusiomyces paraingens</name>
    <dbReference type="NCBI Taxonomy" id="2606893"/>
    <lineage>
        <taxon>Eukaryota</taxon>
        <taxon>Fungi</taxon>
        <taxon>Dikarya</taxon>
        <taxon>Ascomycota</taxon>
        <taxon>Saccharomycotina</taxon>
        <taxon>Dipodascomycetes</taxon>
        <taxon>Dipodascales</taxon>
        <taxon>Dipodascaceae</taxon>
        <taxon>Magnusiomyces</taxon>
    </lineage>
</organism>
<dbReference type="Pfam" id="PF00982">
    <property type="entry name" value="Glyco_transf_20"/>
    <property type="match status" value="1"/>
</dbReference>
<dbReference type="PANTHER" id="PTHR10788">
    <property type="entry name" value="TREHALOSE-6-PHOSPHATE SYNTHASE"/>
    <property type="match status" value="1"/>
</dbReference>
<reference evidence="8 9" key="1">
    <citation type="submission" date="2019-09" db="EMBL/GenBank/DDBJ databases">
        <authorList>
            <person name="Brejova B."/>
        </authorList>
    </citation>
    <scope>NUCLEOTIDE SEQUENCE [LARGE SCALE GENOMIC DNA]</scope>
</reference>
<evidence type="ECO:0000256" key="3">
    <source>
        <dbReference type="ARBA" id="ARBA00022679"/>
    </source>
</evidence>
<dbReference type="FunFam" id="3.40.50.2000:FF:000035">
    <property type="entry name" value="Trehalose-6-phosphate synthase"/>
    <property type="match status" value="1"/>
</dbReference>
<feature type="region of interest" description="Disordered" evidence="7">
    <location>
        <begin position="1"/>
        <end position="53"/>
    </location>
</feature>
<keyword evidence="3 6" id="KW-0808">Transferase</keyword>
<dbReference type="EMBL" id="CABVLU010000001">
    <property type="protein sequence ID" value="VVT46776.1"/>
    <property type="molecule type" value="Genomic_DNA"/>
</dbReference>
<keyword evidence="2 6" id="KW-0328">Glycosyltransferase</keyword>
<gene>
    <name evidence="8" type="ORF">SAPINGB_P001381</name>
</gene>
<dbReference type="RefSeq" id="XP_031851995.1">
    <property type="nucleotide sequence ID" value="XM_031996104.1"/>
</dbReference>
<dbReference type="SUPFAM" id="SSF53756">
    <property type="entry name" value="UDP-Glycosyltransferase/glycogen phosphorylase"/>
    <property type="match status" value="1"/>
</dbReference>
<dbReference type="PANTHER" id="PTHR10788:SF106">
    <property type="entry name" value="BCDNA.GH08860"/>
    <property type="match status" value="1"/>
</dbReference>
<dbReference type="AlphaFoldDB" id="A0A5E8BBL7"/>
<dbReference type="EC" id="2.4.1.15" evidence="6"/>